<dbReference type="PANTHER" id="PTHR32120:SF11">
    <property type="entry name" value="SMALL RIBOSOMAL SUBUNIT BIOGENESIS GTPASE RSGA 1, MITOCHONDRIAL-RELATED"/>
    <property type="match status" value="1"/>
</dbReference>
<dbReference type="Pfam" id="PF03193">
    <property type="entry name" value="RsgA_GTPase"/>
    <property type="match status" value="1"/>
</dbReference>
<dbReference type="AlphaFoldDB" id="A0A6L5X6I2"/>
<dbReference type="SUPFAM" id="SSF52540">
    <property type="entry name" value="P-loop containing nucleoside triphosphate hydrolases"/>
    <property type="match status" value="1"/>
</dbReference>
<comment type="subunit">
    <text evidence="10">Monomer. Associates with 30S ribosomal subunit, binds 16S rRNA.</text>
</comment>
<feature type="domain" description="CP-type G" evidence="12">
    <location>
        <begin position="66"/>
        <end position="224"/>
    </location>
</feature>
<dbReference type="InterPro" id="IPR031944">
    <property type="entry name" value="RsgA_N"/>
</dbReference>
<dbReference type="GO" id="GO:0005525">
    <property type="term" value="F:GTP binding"/>
    <property type="evidence" value="ECO:0007669"/>
    <property type="project" value="UniProtKB-UniRule"/>
</dbReference>
<evidence type="ECO:0000256" key="10">
    <source>
        <dbReference type="HAMAP-Rule" id="MF_01820"/>
    </source>
</evidence>
<protein>
    <recommendedName>
        <fullName evidence="10">Small ribosomal subunit biogenesis GTPase RsgA</fullName>
        <ecNumber evidence="10">3.6.1.-</ecNumber>
    </recommendedName>
</protein>
<feature type="domain" description="EngC GTPase" evidence="11">
    <location>
        <begin position="75"/>
        <end position="222"/>
    </location>
</feature>
<feature type="binding site" evidence="10">
    <location>
        <begin position="166"/>
        <end position="174"/>
    </location>
    <ligand>
        <name>GTP</name>
        <dbReference type="ChEBI" id="CHEBI:37565"/>
    </ligand>
</feature>
<evidence type="ECO:0000256" key="3">
    <source>
        <dbReference type="ARBA" id="ARBA00022723"/>
    </source>
</evidence>
<keyword evidence="9 10" id="KW-0342">GTP-binding</keyword>
<feature type="binding site" evidence="10">
    <location>
        <begin position="115"/>
        <end position="118"/>
    </location>
    <ligand>
        <name>GTP</name>
        <dbReference type="ChEBI" id="CHEBI:37565"/>
    </ligand>
</feature>
<dbReference type="Pfam" id="PF16745">
    <property type="entry name" value="RsgA_N"/>
    <property type="match status" value="1"/>
</dbReference>
<dbReference type="InterPro" id="IPR004881">
    <property type="entry name" value="Ribosome_biogen_GTPase_RsgA"/>
</dbReference>
<evidence type="ECO:0000313" key="13">
    <source>
        <dbReference type="EMBL" id="MSS14576.1"/>
    </source>
</evidence>
<evidence type="ECO:0000256" key="2">
    <source>
        <dbReference type="ARBA" id="ARBA00022517"/>
    </source>
</evidence>
<evidence type="ECO:0000259" key="11">
    <source>
        <dbReference type="PROSITE" id="PS50936"/>
    </source>
</evidence>
<dbReference type="Gene3D" id="2.40.50.140">
    <property type="entry name" value="Nucleic acid-binding proteins"/>
    <property type="match status" value="1"/>
</dbReference>
<name>A0A6L5X6I2_9FIRM</name>
<feature type="binding site" evidence="10">
    <location>
        <position position="253"/>
    </location>
    <ligand>
        <name>Zn(2+)</name>
        <dbReference type="ChEBI" id="CHEBI:29105"/>
    </ligand>
</feature>
<reference evidence="13 14" key="1">
    <citation type="submission" date="2019-08" db="EMBL/GenBank/DDBJ databases">
        <title>In-depth cultivation of the pig gut microbiome towards novel bacterial diversity and tailored functional studies.</title>
        <authorList>
            <person name="Wylensek D."/>
            <person name="Hitch T.C.A."/>
            <person name="Clavel T."/>
        </authorList>
    </citation>
    <scope>NUCLEOTIDE SEQUENCE [LARGE SCALE GENOMIC DNA]</scope>
    <source>
        <strain evidence="13 14">Oil+RF-744-WCA-WT-11</strain>
    </source>
</reference>
<dbReference type="EC" id="3.6.1.-" evidence="10"/>
<dbReference type="PROSITE" id="PS50936">
    <property type="entry name" value="ENGC_GTPASE"/>
    <property type="match status" value="1"/>
</dbReference>
<comment type="cofactor">
    <cofactor evidence="10">
        <name>Zn(2+)</name>
        <dbReference type="ChEBI" id="CHEBI:29105"/>
    </cofactor>
    <text evidence="10">Binds 1 zinc ion per subunit.</text>
</comment>
<dbReference type="NCBIfam" id="TIGR00157">
    <property type="entry name" value="ribosome small subunit-dependent GTPase A"/>
    <property type="match status" value="1"/>
</dbReference>
<feature type="binding site" evidence="10">
    <location>
        <position position="248"/>
    </location>
    <ligand>
        <name>Zn(2+)</name>
        <dbReference type="ChEBI" id="CHEBI:29105"/>
    </ligand>
</feature>
<dbReference type="InterPro" id="IPR030378">
    <property type="entry name" value="G_CP_dom"/>
</dbReference>
<dbReference type="GO" id="GO:0005737">
    <property type="term" value="C:cytoplasm"/>
    <property type="evidence" value="ECO:0007669"/>
    <property type="project" value="UniProtKB-SubCell"/>
</dbReference>
<organism evidence="13 14">
    <name type="scientific">Porcincola intestinalis</name>
    <dbReference type="NCBI Taxonomy" id="2606632"/>
    <lineage>
        <taxon>Bacteria</taxon>
        <taxon>Bacillati</taxon>
        <taxon>Bacillota</taxon>
        <taxon>Clostridia</taxon>
        <taxon>Lachnospirales</taxon>
        <taxon>Lachnospiraceae</taxon>
        <taxon>Porcincola</taxon>
    </lineage>
</organism>
<evidence type="ECO:0000256" key="7">
    <source>
        <dbReference type="ARBA" id="ARBA00022833"/>
    </source>
</evidence>
<comment type="subcellular location">
    <subcellularLocation>
        <location evidence="10">Cytoplasm</location>
    </subcellularLocation>
</comment>
<dbReference type="InterPro" id="IPR010914">
    <property type="entry name" value="RsgA_GTPase_dom"/>
</dbReference>
<dbReference type="GO" id="GO:0042274">
    <property type="term" value="P:ribosomal small subunit biogenesis"/>
    <property type="evidence" value="ECO:0007669"/>
    <property type="project" value="UniProtKB-UniRule"/>
</dbReference>
<keyword evidence="2 10" id="KW-0690">Ribosome biogenesis</keyword>
<keyword evidence="6 10" id="KW-0378">Hydrolase</keyword>
<dbReference type="PANTHER" id="PTHR32120">
    <property type="entry name" value="SMALL RIBOSOMAL SUBUNIT BIOGENESIS GTPASE RSGA"/>
    <property type="match status" value="1"/>
</dbReference>
<dbReference type="RefSeq" id="WP_154524543.1">
    <property type="nucleotide sequence ID" value="NZ_VULZ01000005.1"/>
</dbReference>
<keyword evidence="7 10" id="KW-0862">Zinc</keyword>
<proteinExistence type="inferred from homology"/>
<dbReference type="PROSITE" id="PS51721">
    <property type="entry name" value="G_CP"/>
    <property type="match status" value="1"/>
</dbReference>
<accession>A0A6L5X6I2</accession>
<dbReference type="GO" id="GO:0019843">
    <property type="term" value="F:rRNA binding"/>
    <property type="evidence" value="ECO:0007669"/>
    <property type="project" value="UniProtKB-KW"/>
</dbReference>
<feature type="binding site" evidence="10">
    <location>
        <position position="255"/>
    </location>
    <ligand>
        <name>Zn(2+)</name>
        <dbReference type="ChEBI" id="CHEBI:29105"/>
    </ligand>
</feature>
<keyword evidence="4 10" id="KW-0699">rRNA-binding</keyword>
<dbReference type="Gene3D" id="1.10.40.50">
    <property type="entry name" value="Probable gtpase engc, domain 3"/>
    <property type="match status" value="1"/>
</dbReference>
<evidence type="ECO:0000256" key="1">
    <source>
        <dbReference type="ARBA" id="ARBA00022490"/>
    </source>
</evidence>
<keyword evidence="14" id="KW-1185">Reference proteome</keyword>
<keyword evidence="3 10" id="KW-0479">Metal-binding</keyword>
<keyword evidence="5 10" id="KW-0547">Nucleotide-binding</keyword>
<gene>
    <name evidence="10 13" type="primary">rsgA</name>
    <name evidence="13" type="ORF">FYJ35_05905</name>
</gene>
<dbReference type="Proteomes" id="UP000481852">
    <property type="component" value="Unassembled WGS sequence"/>
</dbReference>
<sequence length="293" mass="33375">MKGKIIRAVAGYYYVFDYEDGRTHQCRARGIFRKDGSKPLVGDEVLFDLTHTEDTEGTVDEILPRKNSLIRPPVANVDQALIVFALKDPEPNLSLLDRFLVLMKRQNIPAVIVFNKDDLDEKDTFDGIARVYRDCGCQVFSMSIRTGEGVERVRHLFDNKTTVLAGPSGVGKSSLTNLLCPDAGMEVGEVSRQNRRGKQTTRHAELFPCGKDSFFFDTPGFSSLYLDEIRPQDLKMYFPEFETYEPSCRFTGCLHLAEPDCGVKEAVRSGKISRERYDSYRKLYEELKEGRKR</sequence>
<feature type="binding site" evidence="10">
    <location>
        <position position="261"/>
    </location>
    <ligand>
        <name>Zn(2+)</name>
        <dbReference type="ChEBI" id="CHEBI:29105"/>
    </ligand>
</feature>
<evidence type="ECO:0000256" key="9">
    <source>
        <dbReference type="ARBA" id="ARBA00023134"/>
    </source>
</evidence>
<keyword evidence="8 10" id="KW-0694">RNA-binding</keyword>
<dbReference type="GO" id="GO:0003924">
    <property type="term" value="F:GTPase activity"/>
    <property type="evidence" value="ECO:0007669"/>
    <property type="project" value="UniProtKB-UniRule"/>
</dbReference>
<dbReference type="EMBL" id="VULZ01000005">
    <property type="protein sequence ID" value="MSS14576.1"/>
    <property type="molecule type" value="Genomic_DNA"/>
</dbReference>
<evidence type="ECO:0000259" key="12">
    <source>
        <dbReference type="PROSITE" id="PS51721"/>
    </source>
</evidence>
<dbReference type="HAMAP" id="MF_01820">
    <property type="entry name" value="GTPase_RsgA"/>
    <property type="match status" value="1"/>
</dbReference>
<comment type="function">
    <text evidence="10">One of several proteins that assist in the late maturation steps of the functional core of the 30S ribosomal subunit. Helps release RbfA from mature subunits. May play a role in the assembly of ribosomal proteins into the subunit. Circularly permuted GTPase that catalyzes slow GTP hydrolysis, GTPase activity is stimulated by the 30S ribosomal subunit.</text>
</comment>
<evidence type="ECO:0000313" key="14">
    <source>
        <dbReference type="Proteomes" id="UP000481852"/>
    </source>
</evidence>
<dbReference type="SUPFAM" id="SSF50249">
    <property type="entry name" value="Nucleic acid-binding proteins"/>
    <property type="match status" value="1"/>
</dbReference>
<comment type="similarity">
    <text evidence="10">Belongs to the TRAFAC class YlqF/YawG GTPase family. RsgA subfamily.</text>
</comment>
<comment type="caution">
    <text evidence="13">The sequence shown here is derived from an EMBL/GenBank/DDBJ whole genome shotgun (WGS) entry which is preliminary data.</text>
</comment>
<evidence type="ECO:0000256" key="8">
    <source>
        <dbReference type="ARBA" id="ARBA00022884"/>
    </source>
</evidence>
<keyword evidence="1 10" id="KW-0963">Cytoplasm</keyword>
<dbReference type="GO" id="GO:0046872">
    <property type="term" value="F:metal ion binding"/>
    <property type="evidence" value="ECO:0007669"/>
    <property type="project" value="UniProtKB-KW"/>
</dbReference>
<dbReference type="InterPro" id="IPR012340">
    <property type="entry name" value="NA-bd_OB-fold"/>
</dbReference>
<evidence type="ECO:0000256" key="4">
    <source>
        <dbReference type="ARBA" id="ARBA00022730"/>
    </source>
</evidence>
<dbReference type="CDD" id="cd04466">
    <property type="entry name" value="S1_YloQ_GTPase"/>
    <property type="match status" value="1"/>
</dbReference>
<evidence type="ECO:0000256" key="5">
    <source>
        <dbReference type="ARBA" id="ARBA00022741"/>
    </source>
</evidence>
<dbReference type="Gene3D" id="3.40.50.300">
    <property type="entry name" value="P-loop containing nucleotide triphosphate hydrolases"/>
    <property type="match status" value="1"/>
</dbReference>
<dbReference type="InterPro" id="IPR027417">
    <property type="entry name" value="P-loop_NTPase"/>
</dbReference>
<dbReference type="CDD" id="cd01854">
    <property type="entry name" value="YjeQ_EngC"/>
    <property type="match status" value="1"/>
</dbReference>
<evidence type="ECO:0000256" key="6">
    <source>
        <dbReference type="ARBA" id="ARBA00022801"/>
    </source>
</evidence>